<dbReference type="Proteomes" id="UP000004980">
    <property type="component" value="Unassembled WGS sequence"/>
</dbReference>
<evidence type="ECO:0000313" key="3">
    <source>
        <dbReference type="Proteomes" id="UP000004980"/>
    </source>
</evidence>
<organism evidence="2 3">
    <name type="scientific">Paraburkholderia hospita</name>
    <dbReference type="NCBI Taxonomy" id="169430"/>
    <lineage>
        <taxon>Bacteria</taxon>
        <taxon>Pseudomonadati</taxon>
        <taxon>Pseudomonadota</taxon>
        <taxon>Betaproteobacteria</taxon>
        <taxon>Burkholderiales</taxon>
        <taxon>Burkholderiaceae</taxon>
        <taxon>Paraburkholderia</taxon>
    </lineage>
</organism>
<dbReference type="PANTHER" id="PTHR37017">
    <property type="entry name" value="AB HYDROLASE-1 DOMAIN-CONTAINING PROTEIN-RELATED"/>
    <property type="match status" value="1"/>
</dbReference>
<name>A0ABN0FTF4_9BURK</name>
<dbReference type="GO" id="GO:0016787">
    <property type="term" value="F:hydrolase activity"/>
    <property type="evidence" value="ECO:0007669"/>
    <property type="project" value="UniProtKB-KW"/>
</dbReference>
<feature type="domain" description="AB hydrolase-1" evidence="1">
    <location>
        <begin position="5"/>
        <end position="189"/>
    </location>
</feature>
<sequence length="207" mass="22364">MGADGTPLAEVTLARWADQIAEIVRAQPEPVVLVGHSRGGIVVSETAERVPDNILTSVYLAAFLLSDGMTLRGSENSPAPSYVVMGENGTSTIAEGDVGKVFYNGASSEWVARAAKRVGREPMQVFLTPVQVSAERFGRVPRAYIECIRDRAVPVAFQRQMHAALPCDPVLTLDTDHSPFYSAPEDLIDLLITIAERRRAADNSVSV</sequence>
<dbReference type="SUPFAM" id="SSF53474">
    <property type="entry name" value="alpha/beta-Hydrolases"/>
    <property type="match status" value="1"/>
</dbReference>
<dbReference type="Gene3D" id="3.40.50.1820">
    <property type="entry name" value="alpha/beta hydrolase"/>
    <property type="match status" value="1"/>
</dbReference>
<evidence type="ECO:0000313" key="2">
    <source>
        <dbReference type="EMBL" id="EIN02041.1"/>
    </source>
</evidence>
<dbReference type="InterPro" id="IPR000073">
    <property type="entry name" value="AB_hydrolase_1"/>
</dbReference>
<dbReference type="InterPro" id="IPR029058">
    <property type="entry name" value="AB_hydrolase_fold"/>
</dbReference>
<gene>
    <name evidence="2" type="ORF">WQE_05862</name>
</gene>
<protein>
    <submittedName>
        <fullName evidence="2">Alpha/beta hydrolase fold protein</fullName>
    </submittedName>
</protein>
<dbReference type="PANTHER" id="PTHR37017:SF11">
    <property type="entry name" value="ESTERASE_LIPASE_THIOESTERASE DOMAIN-CONTAINING PROTEIN"/>
    <property type="match status" value="1"/>
</dbReference>
<comment type="caution">
    <text evidence="2">The sequence shown here is derived from an EMBL/GenBank/DDBJ whole genome shotgun (WGS) entry which is preliminary data.</text>
</comment>
<dbReference type="Pfam" id="PF12697">
    <property type="entry name" value="Abhydrolase_6"/>
    <property type="match status" value="1"/>
</dbReference>
<reference evidence="2 3" key="1">
    <citation type="journal article" date="2012" name="J. Bacteriol.">
        <title>Draft Genome Sequence of the Soil Bacterium Burkholderia terrae Strain BS001, Which Interacts with Fungal Surface Structures.</title>
        <authorList>
            <person name="Nazir R."/>
            <person name="Hansen M.A."/>
            <person name="Sorensen S."/>
            <person name="van Elsas J.D."/>
        </authorList>
    </citation>
    <scope>NUCLEOTIDE SEQUENCE [LARGE SCALE GENOMIC DNA]</scope>
    <source>
        <strain evidence="2 3">BS001</strain>
    </source>
</reference>
<accession>A0ABN0FTF4</accession>
<proteinExistence type="predicted"/>
<keyword evidence="3" id="KW-1185">Reference proteome</keyword>
<keyword evidence="2" id="KW-0378">Hydrolase</keyword>
<evidence type="ECO:0000259" key="1">
    <source>
        <dbReference type="Pfam" id="PF12697"/>
    </source>
</evidence>
<dbReference type="EMBL" id="AKAU01000048">
    <property type="protein sequence ID" value="EIN02041.1"/>
    <property type="molecule type" value="Genomic_DNA"/>
</dbReference>
<dbReference type="InterPro" id="IPR052897">
    <property type="entry name" value="Sec-Metab_Biosynth_Hydrolase"/>
</dbReference>